<dbReference type="Proteomes" id="UP001497644">
    <property type="component" value="Chromosome 2"/>
</dbReference>
<protein>
    <submittedName>
        <fullName evidence="1">Uncharacterized protein</fullName>
    </submittedName>
</protein>
<proteinExistence type="predicted"/>
<dbReference type="AlphaFoldDB" id="A0AAV2NJ45"/>
<name>A0AAV2NJ45_9HYME</name>
<organism evidence="1 2">
    <name type="scientific">Lasius platythorax</name>
    <dbReference type="NCBI Taxonomy" id="488582"/>
    <lineage>
        <taxon>Eukaryota</taxon>
        <taxon>Metazoa</taxon>
        <taxon>Ecdysozoa</taxon>
        <taxon>Arthropoda</taxon>
        <taxon>Hexapoda</taxon>
        <taxon>Insecta</taxon>
        <taxon>Pterygota</taxon>
        <taxon>Neoptera</taxon>
        <taxon>Endopterygota</taxon>
        <taxon>Hymenoptera</taxon>
        <taxon>Apocrita</taxon>
        <taxon>Aculeata</taxon>
        <taxon>Formicoidea</taxon>
        <taxon>Formicidae</taxon>
        <taxon>Formicinae</taxon>
        <taxon>Lasius</taxon>
        <taxon>Lasius</taxon>
    </lineage>
</organism>
<evidence type="ECO:0000313" key="2">
    <source>
        <dbReference type="Proteomes" id="UP001497644"/>
    </source>
</evidence>
<evidence type="ECO:0000313" key="1">
    <source>
        <dbReference type="EMBL" id="CAL1679834.1"/>
    </source>
</evidence>
<gene>
    <name evidence="1" type="ORF">LPLAT_LOCUS5953</name>
</gene>
<keyword evidence="2" id="KW-1185">Reference proteome</keyword>
<dbReference type="EMBL" id="OZ034825">
    <property type="protein sequence ID" value="CAL1679834.1"/>
    <property type="molecule type" value="Genomic_DNA"/>
</dbReference>
<sequence length="178" mass="21151">MKNRGWLVKFTDLGPRPIPDGDVEMVLKSIRYSSKVEIVTRLVQHLRKLQTPVCSLIDGVDYLRRNNVTFTREFRFIFHSYLLMIDQQLEHHVTPLRIDKDFDFIRNTKILTIKIVRIQALSIDTLSNLRVILKDTALQLERIRFHEQFLCNEINRSWFHSSLQSRVQREWNTASRSG</sequence>
<reference evidence="1" key="1">
    <citation type="submission" date="2024-04" db="EMBL/GenBank/DDBJ databases">
        <authorList>
            <consortium name="Molecular Ecology Group"/>
        </authorList>
    </citation>
    <scope>NUCLEOTIDE SEQUENCE</scope>
</reference>
<accession>A0AAV2NJ45</accession>